<sequence length="39" mass="4518">MSVGRTLHNSCVDRGCRIFVETSHVYFDIIDEGKISYRI</sequence>
<dbReference type="HOGENOM" id="CLU_3308676_0_0_10"/>
<dbReference type="Proteomes" id="UP000010796">
    <property type="component" value="Chromosome"/>
</dbReference>
<dbReference type="KEGG" id="evi:Echvi_1634"/>
<gene>
    <name evidence="1" type="ordered locus">Echvi_1634</name>
</gene>
<dbReference type="EMBL" id="CP003346">
    <property type="protein sequence ID" value="AGA77899.1"/>
    <property type="molecule type" value="Genomic_DNA"/>
</dbReference>
<proteinExistence type="predicted"/>
<dbReference type="AlphaFoldDB" id="L0FVH1"/>
<protein>
    <submittedName>
        <fullName evidence="1">Uncharacterized protein</fullName>
    </submittedName>
</protein>
<evidence type="ECO:0000313" key="1">
    <source>
        <dbReference type="EMBL" id="AGA77899.1"/>
    </source>
</evidence>
<dbReference type="STRING" id="926556.Echvi_1634"/>
<name>L0FVH1_ECHVK</name>
<evidence type="ECO:0000313" key="2">
    <source>
        <dbReference type="Proteomes" id="UP000010796"/>
    </source>
</evidence>
<accession>L0FVH1</accession>
<keyword evidence="2" id="KW-1185">Reference proteome</keyword>
<reference evidence="2" key="1">
    <citation type="submission" date="2012-02" db="EMBL/GenBank/DDBJ databases">
        <title>The complete genome of Echinicola vietnamensis DSM 17526.</title>
        <authorList>
            <person name="Lucas S."/>
            <person name="Copeland A."/>
            <person name="Lapidus A."/>
            <person name="Glavina del Rio T."/>
            <person name="Dalin E."/>
            <person name="Tice H."/>
            <person name="Bruce D."/>
            <person name="Goodwin L."/>
            <person name="Pitluck S."/>
            <person name="Peters L."/>
            <person name="Ovchinnikova G."/>
            <person name="Teshima H."/>
            <person name="Kyrpides N."/>
            <person name="Mavromatis K."/>
            <person name="Ivanova N."/>
            <person name="Brettin T."/>
            <person name="Detter J.C."/>
            <person name="Han C."/>
            <person name="Larimer F."/>
            <person name="Land M."/>
            <person name="Hauser L."/>
            <person name="Markowitz V."/>
            <person name="Cheng J.-F."/>
            <person name="Hugenholtz P."/>
            <person name="Woyke T."/>
            <person name="Wu D."/>
            <person name="Brambilla E."/>
            <person name="Klenk H.-P."/>
            <person name="Eisen J.A."/>
        </authorList>
    </citation>
    <scope>NUCLEOTIDE SEQUENCE [LARGE SCALE GENOMIC DNA]</scope>
    <source>
        <strain evidence="2">DSM 17526 / LMG 23754 / KMM 6221</strain>
    </source>
</reference>
<organism evidence="1 2">
    <name type="scientific">Echinicola vietnamensis (strain DSM 17526 / LMG 23754 / KMM 6221)</name>
    <dbReference type="NCBI Taxonomy" id="926556"/>
    <lineage>
        <taxon>Bacteria</taxon>
        <taxon>Pseudomonadati</taxon>
        <taxon>Bacteroidota</taxon>
        <taxon>Cytophagia</taxon>
        <taxon>Cytophagales</taxon>
        <taxon>Cyclobacteriaceae</taxon>
        <taxon>Echinicola</taxon>
    </lineage>
</organism>